<sequence>MIIEILSKLFNVGCYLIFSAMIIYAIYFSITIIKERHKDNDIQLEDKDDSEITNQKK</sequence>
<name>A0AAU9QXS9_9VIBR</name>
<keyword evidence="1" id="KW-0812">Transmembrane</keyword>
<feature type="transmembrane region" description="Helical" evidence="1">
    <location>
        <begin position="12"/>
        <end position="33"/>
    </location>
</feature>
<keyword evidence="1" id="KW-0472">Membrane</keyword>
<gene>
    <name evidence="2" type="ORF">THF1A12_90055</name>
</gene>
<reference evidence="2" key="1">
    <citation type="submission" date="2022-01" db="EMBL/GenBank/DDBJ databases">
        <authorList>
            <person name="Lagorce A."/>
        </authorList>
    </citation>
    <scope>NUCLEOTIDE SEQUENCE</scope>
    <source>
        <strain evidence="2">Th15_F1_A12</strain>
    </source>
</reference>
<evidence type="ECO:0000313" key="3">
    <source>
        <dbReference type="Proteomes" id="UP001295462"/>
    </source>
</evidence>
<comment type="caution">
    <text evidence="2">The sequence shown here is derived from an EMBL/GenBank/DDBJ whole genome shotgun (WGS) entry which is preliminary data.</text>
</comment>
<organism evidence="2 3">
    <name type="scientific">Vibrio jasicida</name>
    <dbReference type="NCBI Taxonomy" id="766224"/>
    <lineage>
        <taxon>Bacteria</taxon>
        <taxon>Pseudomonadati</taxon>
        <taxon>Pseudomonadota</taxon>
        <taxon>Gammaproteobacteria</taxon>
        <taxon>Vibrionales</taxon>
        <taxon>Vibrionaceae</taxon>
        <taxon>Vibrio</taxon>
    </lineage>
</organism>
<evidence type="ECO:0000313" key="2">
    <source>
        <dbReference type="EMBL" id="CAH1603951.1"/>
    </source>
</evidence>
<keyword evidence="1" id="KW-1133">Transmembrane helix</keyword>
<dbReference type="AlphaFoldDB" id="A0AAU9QXS9"/>
<evidence type="ECO:0008006" key="4">
    <source>
        <dbReference type="Google" id="ProtNLM"/>
    </source>
</evidence>
<evidence type="ECO:0000256" key="1">
    <source>
        <dbReference type="SAM" id="Phobius"/>
    </source>
</evidence>
<dbReference type="Proteomes" id="UP001295462">
    <property type="component" value="Unassembled WGS sequence"/>
</dbReference>
<proteinExistence type="predicted"/>
<protein>
    <recommendedName>
        <fullName evidence="4">DUF3149 domain-containing protein</fullName>
    </recommendedName>
</protein>
<accession>A0AAU9QXS9</accession>
<dbReference type="EMBL" id="CAKMUD010000149">
    <property type="protein sequence ID" value="CAH1603951.1"/>
    <property type="molecule type" value="Genomic_DNA"/>
</dbReference>
<dbReference type="RefSeq" id="WP_409588118.1">
    <property type="nucleotide sequence ID" value="NZ_CAKMTZ010000002.1"/>
</dbReference>